<accession>A0A919T8F8</accession>
<feature type="region of interest" description="Disordered" evidence="1">
    <location>
        <begin position="1"/>
        <end position="25"/>
    </location>
</feature>
<name>A0A919T8F8_9ACTN</name>
<evidence type="ECO:0000313" key="2">
    <source>
        <dbReference type="EMBL" id="GIM89785.1"/>
    </source>
</evidence>
<organism evidence="2 3">
    <name type="scientific">Paractinoplanes toevensis</name>
    <dbReference type="NCBI Taxonomy" id="571911"/>
    <lineage>
        <taxon>Bacteria</taxon>
        <taxon>Bacillati</taxon>
        <taxon>Actinomycetota</taxon>
        <taxon>Actinomycetes</taxon>
        <taxon>Micromonosporales</taxon>
        <taxon>Micromonosporaceae</taxon>
        <taxon>Paractinoplanes</taxon>
    </lineage>
</organism>
<evidence type="ECO:0000313" key="3">
    <source>
        <dbReference type="Proteomes" id="UP000677082"/>
    </source>
</evidence>
<comment type="caution">
    <text evidence="2">The sequence shown here is derived from an EMBL/GenBank/DDBJ whole genome shotgun (WGS) entry which is preliminary data.</text>
</comment>
<dbReference type="AlphaFoldDB" id="A0A919T8F8"/>
<dbReference type="EMBL" id="BOQN01000019">
    <property type="protein sequence ID" value="GIM89785.1"/>
    <property type="molecule type" value="Genomic_DNA"/>
</dbReference>
<reference evidence="2 3" key="1">
    <citation type="submission" date="2021-03" db="EMBL/GenBank/DDBJ databases">
        <title>Whole genome shotgun sequence of Actinoplanes toevensis NBRC 105298.</title>
        <authorList>
            <person name="Komaki H."/>
            <person name="Tamura T."/>
        </authorList>
    </citation>
    <scope>NUCLEOTIDE SEQUENCE [LARGE SCALE GENOMIC DNA]</scope>
    <source>
        <strain evidence="2 3">NBRC 105298</strain>
    </source>
</reference>
<gene>
    <name evidence="2" type="ORF">Ato02nite_015780</name>
</gene>
<proteinExistence type="predicted"/>
<protein>
    <submittedName>
        <fullName evidence="2">Uncharacterized protein</fullName>
    </submittedName>
</protein>
<evidence type="ECO:0000256" key="1">
    <source>
        <dbReference type="SAM" id="MobiDB-lite"/>
    </source>
</evidence>
<keyword evidence="3" id="KW-1185">Reference proteome</keyword>
<dbReference type="Proteomes" id="UP000677082">
    <property type="component" value="Unassembled WGS sequence"/>
</dbReference>
<sequence>MAASPEDPPTKGDETGVDLDSSATLRAVEHPGLRLVMRYEKATGEPMAAFGRHTTA</sequence>